<accession>D9WV02</accession>
<name>D9WV02_9ACTN</name>
<protein>
    <submittedName>
        <fullName evidence="1">Uncharacterized protein</fullName>
    </submittedName>
</protein>
<keyword evidence="2" id="KW-1185">Reference proteome</keyword>
<dbReference type="EMBL" id="GG657754">
    <property type="protein sequence ID" value="EFL28502.1"/>
    <property type="molecule type" value="Genomic_DNA"/>
</dbReference>
<dbReference type="AlphaFoldDB" id="D9WV02"/>
<evidence type="ECO:0000313" key="2">
    <source>
        <dbReference type="Proteomes" id="UP000003963"/>
    </source>
</evidence>
<dbReference type="Proteomes" id="UP000003963">
    <property type="component" value="Unassembled WGS sequence"/>
</dbReference>
<gene>
    <name evidence="1" type="ORF">SSOG_08216</name>
</gene>
<evidence type="ECO:0000313" key="1">
    <source>
        <dbReference type="EMBL" id="EFL28502.1"/>
    </source>
</evidence>
<dbReference type="STRING" id="457427.SSOG_08216"/>
<dbReference type="HOGENOM" id="CLU_1834060_0_0_11"/>
<proteinExistence type="predicted"/>
<reference evidence="1 2" key="1">
    <citation type="submission" date="2009-02" db="EMBL/GenBank/DDBJ databases">
        <title>Annotation of Streptomyces hygroscopicus strain ATCC 53653.</title>
        <authorList>
            <consortium name="The Broad Institute Genome Sequencing Platform"/>
            <consortium name="Broad Institute Microbial Sequencing Center"/>
            <person name="Fischbach M."/>
            <person name="Godfrey P."/>
            <person name="Ward D."/>
            <person name="Young S."/>
            <person name="Zeng Q."/>
            <person name="Koehrsen M."/>
            <person name="Alvarado L."/>
            <person name="Berlin A.M."/>
            <person name="Bochicchio J."/>
            <person name="Borenstein D."/>
            <person name="Chapman S.B."/>
            <person name="Chen Z."/>
            <person name="Engels R."/>
            <person name="Freedman E."/>
            <person name="Gellesch M."/>
            <person name="Goldberg J."/>
            <person name="Griggs A."/>
            <person name="Gujja S."/>
            <person name="Heilman E.R."/>
            <person name="Heiman D.I."/>
            <person name="Hepburn T.A."/>
            <person name="Howarth C."/>
            <person name="Jen D."/>
            <person name="Larson L."/>
            <person name="Lewis B."/>
            <person name="Mehta T."/>
            <person name="Park D."/>
            <person name="Pearson M."/>
            <person name="Richards J."/>
            <person name="Roberts A."/>
            <person name="Saif S."/>
            <person name="Shea T.D."/>
            <person name="Shenoy N."/>
            <person name="Sisk P."/>
            <person name="Stolte C."/>
            <person name="Sykes S.N."/>
            <person name="Thomson T."/>
            <person name="Walk T."/>
            <person name="White J."/>
            <person name="Yandava C."/>
            <person name="Straight P."/>
            <person name="Clardy J."/>
            <person name="Hung D."/>
            <person name="Kolter R."/>
            <person name="Mekalanos J."/>
            <person name="Walker S."/>
            <person name="Walsh C.T."/>
            <person name="Wieland-Brown L.C."/>
            <person name="Haas B."/>
            <person name="Nusbaum C."/>
            <person name="Birren B."/>
        </authorList>
    </citation>
    <scope>NUCLEOTIDE SEQUENCE [LARGE SCALE GENOMIC DNA]</scope>
    <source>
        <strain evidence="1 2">ATCC 53653</strain>
    </source>
</reference>
<sequence>MCGRYDPVVALFLIERPSPHSADETWRRLTQWQRHGSYVPLSSVAPRSEGPTRVGSVVVARTGVGRIGFEDPMEVVRWEPPDGGRPGLCRLEKRGSVVLGWGRDRGVGPTESGRGRSGGRKRGWRGCYACCTPRTSGSGV</sequence>
<organism evidence="1 2">
    <name type="scientific">Streptomyces himastatinicus ATCC 53653</name>
    <dbReference type="NCBI Taxonomy" id="457427"/>
    <lineage>
        <taxon>Bacteria</taxon>
        <taxon>Bacillati</taxon>
        <taxon>Actinomycetota</taxon>
        <taxon>Actinomycetes</taxon>
        <taxon>Kitasatosporales</taxon>
        <taxon>Streptomycetaceae</taxon>
        <taxon>Streptomyces</taxon>
        <taxon>Streptomyces violaceusniger group</taxon>
    </lineage>
</organism>
<dbReference type="SUPFAM" id="SSF55961">
    <property type="entry name" value="Bet v1-like"/>
    <property type="match status" value="1"/>
</dbReference>